<gene>
    <name evidence="2" type="ORF">CMUC_1468</name>
</gene>
<dbReference type="EMBL" id="CP012542">
    <property type="protein sequence ID" value="QCD45229.1"/>
    <property type="molecule type" value="Genomic_DNA"/>
</dbReference>
<accession>A0A6G5QHZ5</accession>
<keyword evidence="3" id="KW-1185">Reference proteome</keyword>
<dbReference type="SUPFAM" id="SSF52218">
    <property type="entry name" value="Flavoproteins"/>
    <property type="match status" value="1"/>
</dbReference>
<proteinExistence type="predicted"/>
<dbReference type="PROSITE" id="PS50902">
    <property type="entry name" value="FLAVODOXIN_LIKE"/>
    <property type="match status" value="1"/>
</dbReference>
<dbReference type="Gene3D" id="3.40.50.360">
    <property type="match status" value="1"/>
</dbReference>
<dbReference type="Proteomes" id="UP000503264">
    <property type="component" value="Chromosome"/>
</dbReference>
<dbReference type="PANTHER" id="PTHR39201">
    <property type="entry name" value="EXPORTED PROTEIN-RELATED"/>
    <property type="match status" value="1"/>
</dbReference>
<dbReference type="AlphaFoldDB" id="A0A6G5QHZ5"/>
<feature type="domain" description="Flavodoxin-like" evidence="1">
    <location>
        <begin position="6"/>
        <end position="119"/>
    </location>
</feature>
<sequence>MNANDTILVYFSAINRTKNVAEIISKKLGVKSVSLEPKEPYTPQDLDYNNPKARVYVELQTRPSVPLKNAVISDWQSYKNVIIGYPIWWYDYAWAMNEFLTSNDFTDKNIAVFATSASS</sequence>
<dbReference type="GO" id="GO:0010181">
    <property type="term" value="F:FMN binding"/>
    <property type="evidence" value="ECO:0007669"/>
    <property type="project" value="InterPro"/>
</dbReference>
<dbReference type="RefSeq" id="WP_171994030.1">
    <property type="nucleotide sequence ID" value="NZ_CP012542.1"/>
</dbReference>
<organism evidence="2 3">
    <name type="scientific">Campylobacter mucosalis CCUG 21559</name>
    <dbReference type="NCBI Taxonomy" id="1032067"/>
    <lineage>
        <taxon>Bacteria</taxon>
        <taxon>Pseudomonadati</taxon>
        <taxon>Campylobacterota</taxon>
        <taxon>Epsilonproteobacteria</taxon>
        <taxon>Campylobacterales</taxon>
        <taxon>Campylobacteraceae</taxon>
        <taxon>Campylobacter</taxon>
    </lineage>
</organism>
<evidence type="ECO:0000313" key="3">
    <source>
        <dbReference type="Proteomes" id="UP000503264"/>
    </source>
</evidence>
<reference evidence="2 3" key="1">
    <citation type="submission" date="2016-07" db="EMBL/GenBank/DDBJ databases">
        <title>Comparative genomics of the Campylobacter concisus group.</title>
        <authorList>
            <person name="Miller W.G."/>
            <person name="Yee E."/>
            <person name="Chapman M.H."/>
            <person name="Huynh S."/>
            <person name="Bono J.L."/>
            <person name="On S.L.W."/>
            <person name="StLeger J."/>
            <person name="Foster G."/>
            <person name="Parker C.T."/>
        </authorList>
    </citation>
    <scope>NUCLEOTIDE SEQUENCE [LARGE SCALE GENOMIC DNA]</scope>
    <source>
        <strain evidence="2 3">CCUG 21559</strain>
    </source>
</reference>
<evidence type="ECO:0000313" key="2">
    <source>
        <dbReference type="EMBL" id="QCD45229.1"/>
    </source>
</evidence>
<dbReference type="InterPro" id="IPR029039">
    <property type="entry name" value="Flavoprotein-like_sf"/>
</dbReference>
<dbReference type="Pfam" id="PF12682">
    <property type="entry name" value="Flavodoxin_4"/>
    <property type="match status" value="1"/>
</dbReference>
<evidence type="ECO:0000259" key="1">
    <source>
        <dbReference type="PROSITE" id="PS50902"/>
    </source>
</evidence>
<protein>
    <submittedName>
        <fullName evidence="2">Flavodoxin domain protein</fullName>
    </submittedName>
</protein>
<name>A0A6G5QHZ5_9BACT</name>
<dbReference type="PANTHER" id="PTHR39201:SF1">
    <property type="entry name" value="FLAVODOXIN-LIKE DOMAIN-CONTAINING PROTEIN"/>
    <property type="match status" value="1"/>
</dbReference>
<dbReference type="InterPro" id="IPR008254">
    <property type="entry name" value="Flavodoxin/NO_synth"/>
</dbReference>